<evidence type="ECO:0000313" key="3">
    <source>
        <dbReference type="EMBL" id="UYV76667.1"/>
    </source>
</evidence>
<organism evidence="3 4">
    <name type="scientific">Cordylochernes scorpioides</name>
    <dbReference type="NCBI Taxonomy" id="51811"/>
    <lineage>
        <taxon>Eukaryota</taxon>
        <taxon>Metazoa</taxon>
        <taxon>Ecdysozoa</taxon>
        <taxon>Arthropoda</taxon>
        <taxon>Chelicerata</taxon>
        <taxon>Arachnida</taxon>
        <taxon>Pseudoscorpiones</taxon>
        <taxon>Cheliferoidea</taxon>
        <taxon>Chernetidae</taxon>
        <taxon>Cordylochernes</taxon>
    </lineage>
</organism>
<evidence type="ECO:0000259" key="2">
    <source>
        <dbReference type="Pfam" id="PF15950"/>
    </source>
</evidence>
<dbReference type="InterPro" id="IPR051412">
    <property type="entry name" value="Formin_Homology_Diaphanous_sf"/>
</dbReference>
<reference evidence="3 4" key="1">
    <citation type="submission" date="2022-01" db="EMBL/GenBank/DDBJ databases">
        <title>A chromosomal length assembly of Cordylochernes scorpioides.</title>
        <authorList>
            <person name="Zeh D."/>
            <person name="Zeh J."/>
        </authorList>
    </citation>
    <scope>NUCLEOTIDE SEQUENCE [LARGE SCALE GENOMIC DNA]</scope>
    <source>
        <strain evidence="3">IN4F17</strain>
        <tissue evidence="3">Whole Body</tissue>
    </source>
</reference>
<feature type="domain" description="DUF4758" evidence="2">
    <location>
        <begin position="110"/>
        <end position="162"/>
    </location>
</feature>
<gene>
    <name evidence="3" type="ORF">LAZ67_14001654</name>
</gene>
<feature type="compositionally biased region" description="Pro residues" evidence="1">
    <location>
        <begin position="85"/>
        <end position="104"/>
    </location>
</feature>
<evidence type="ECO:0000313" key="4">
    <source>
        <dbReference type="Proteomes" id="UP001235939"/>
    </source>
</evidence>
<name>A0ABY6L8V5_9ARAC</name>
<evidence type="ECO:0000256" key="1">
    <source>
        <dbReference type="SAM" id="MobiDB-lite"/>
    </source>
</evidence>
<dbReference type="InterPro" id="IPR031866">
    <property type="entry name" value="DUF4758"/>
</dbReference>
<feature type="compositionally biased region" description="Low complexity" evidence="1">
    <location>
        <begin position="105"/>
        <end position="115"/>
    </location>
</feature>
<protein>
    <recommendedName>
        <fullName evidence="2">DUF4758 domain-containing protein</fullName>
    </recommendedName>
</protein>
<sequence>MLCLGSASDSAPVYQPAEQLPAPLAQTAPLPTVTVRGFLNFKTTVDGTVIVFTPASETAAPASAQLELENEAQEVVKPSSQAPLVAPPPSSTTTTPPPPPPPPSSSATSVSSSSPEVAPYPTGLVTVLGGTHVQSGATTIVETKVIGTYIDGKYAQILQSTSRIIAAPTSTTLTPTPTPSKTTTQPSTPVFKPPTSSSTIKARSKSVASEEKSLLQSSFKNVVPQTKLSRATQTPELLSTRSFNLDDENKVGHSTRKTPPRRYIVSRRPSHTVRLNRFKVKLTMRSDQEEPVEDEDQEQQQQLDAINEMIAPSGVEYQKTVLTSQVTLHVGRRKSIRTVTITTSVPRSPRASVDPLYDGKDLTAAANNHLTATPVIETPGLVVTRTFTTTERTSRTSMVPVFDGISTSFHTMTESFFIMKIITAYKTMPPGDVTVIQDPDTEEEDPLNLPPMQTPLPHNSLMHQASGLEASYLPMELAKPLLHLGAALQQNPLAVFLGMQQLNQQPITQYRTITHTSTYVTTDTVYSTRVVSFYDGRHTRSRTLSESLSTTEKTMTSYSTTVEPYLNTQAYPHAGLQQLLGNHILPPPPPPQIPSTTITSTYTTVTMATGSSTRIYSLTYNAFSTKARTITSTWTYPTTLTITTSTVMPIQLPPPPPPPAPVPVPQQPIPVVVTTVAPAPAPAPVPLEPSLVPTIDPAVL</sequence>
<feature type="compositionally biased region" description="Low complexity" evidence="1">
    <location>
        <begin position="169"/>
        <end position="189"/>
    </location>
</feature>
<dbReference type="EMBL" id="CP092876">
    <property type="protein sequence ID" value="UYV76667.1"/>
    <property type="molecule type" value="Genomic_DNA"/>
</dbReference>
<dbReference type="PANTHER" id="PTHR45691">
    <property type="entry name" value="PROTEIN DIAPHANOUS"/>
    <property type="match status" value="1"/>
</dbReference>
<feature type="region of interest" description="Disordered" evidence="1">
    <location>
        <begin position="74"/>
        <end position="117"/>
    </location>
</feature>
<feature type="region of interest" description="Disordered" evidence="1">
    <location>
        <begin position="169"/>
        <end position="201"/>
    </location>
</feature>
<dbReference type="PANTHER" id="PTHR45691:SF6">
    <property type="entry name" value="PROTEIN DIAPHANOUS"/>
    <property type="match status" value="1"/>
</dbReference>
<dbReference type="Pfam" id="PF15950">
    <property type="entry name" value="DUF4758"/>
    <property type="match status" value="1"/>
</dbReference>
<accession>A0ABY6L8V5</accession>
<dbReference type="Proteomes" id="UP001235939">
    <property type="component" value="Chromosome 14"/>
</dbReference>
<proteinExistence type="predicted"/>
<keyword evidence="4" id="KW-1185">Reference proteome</keyword>